<reference evidence="1 2" key="2">
    <citation type="journal article" date="2012" name="Proc. Natl. Acad. Sci. U.S.A.">
        <title>Antigenic diversity is generated by distinct evolutionary mechanisms in African trypanosome species.</title>
        <authorList>
            <person name="Jackson A.P."/>
            <person name="Berry A."/>
            <person name="Aslett M."/>
            <person name="Allison H.C."/>
            <person name="Burton P."/>
            <person name="Vavrova-Anderson J."/>
            <person name="Brown R."/>
            <person name="Browne H."/>
            <person name="Corton N."/>
            <person name="Hauser H."/>
            <person name="Gamble J."/>
            <person name="Gilderthorp R."/>
            <person name="Marcello L."/>
            <person name="McQuillan J."/>
            <person name="Otto T.D."/>
            <person name="Quail M.A."/>
            <person name="Sanders M.J."/>
            <person name="van Tonder A."/>
            <person name="Ginger M.L."/>
            <person name="Field M.C."/>
            <person name="Barry J.D."/>
            <person name="Hertz-Fowler C."/>
            <person name="Berriman M."/>
        </authorList>
    </citation>
    <scope>NUCLEOTIDE SEQUENCE [LARGE SCALE GENOMIC DNA]</scope>
    <source>
        <strain evidence="1 2">IL3000</strain>
    </source>
</reference>
<dbReference type="EMBL" id="CAEQ01002156">
    <property type="protein sequence ID" value="CCD16077.1"/>
    <property type="molecule type" value="Genomic_DNA"/>
</dbReference>
<organism evidence="1 2">
    <name type="scientific">Trypanosoma congolense (strain IL3000)</name>
    <dbReference type="NCBI Taxonomy" id="1068625"/>
    <lineage>
        <taxon>Eukaryota</taxon>
        <taxon>Discoba</taxon>
        <taxon>Euglenozoa</taxon>
        <taxon>Kinetoplastea</taxon>
        <taxon>Metakinetoplastina</taxon>
        <taxon>Trypanosomatida</taxon>
        <taxon>Trypanosomatidae</taxon>
        <taxon>Trypanosoma</taxon>
        <taxon>Nannomonas</taxon>
    </lineage>
</organism>
<accession>F9WFK1</accession>
<gene>
    <name evidence="1" type="ORF">TCIL3000_0_10400</name>
</gene>
<name>F9WFK1_TRYCI</name>
<protein>
    <submittedName>
        <fullName evidence="1">Uncharacterized protein</fullName>
    </submittedName>
</protein>
<sequence>MRSSQLQRPMRTHPWWVRCGRAAVYCGNLGGGSDDPHGACVCVSVCARPTAARPRIPTYDRDELLDRPPSTIIFRCHISFTALTPTNIISSAPTLSVSYSLSPHTFPQPSEKHLLHLINICILQTHQSRGQHTEKECPINAHKCKKEE</sequence>
<proteinExistence type="predicted"/>
<dbReference type="Proteomes" id="UP000000702">
    <property type="component" value="Unassembled WGS sequence"/>
</dbReference>
<evidence type="ECO:0000313" key="2">
    <source>
        <dbReference type="Proteomes" id="UP000000702"/>
    </source>
</evidence>
<reference evidence="2" key="1">
    <citation type="submission" date="2011-07" db="EMBL/GenBank/DDBJ databases">
        <title>Divergent evolution of antigenic variation in African trypanosomes.</title>
        <authorList>
            <person name="Jackson A.P."/>
            <person name="Berry A."/>
            <person name="Allison H.C."/>
            <person name="Burton P."/>
            <person name="Anderson J."/>
            <person name="Aslett M."/>
            <person name="Brown R."/>
            <person name="Corton N."/>
            <person name="Harris D."/>
            <person name="Hauser H."/>
            <person name="Gamble J."/>
            <person name="Gilderthorp R."/>
            <person name="McQuillan J."/>
            <person name="Quail M.A."/>
            <person name="Sanders M."/>
            <person name="Van Tonder A."/>
            <person name="Ginger M.L."/>
            <person name="Donelson J.E."/>
            <person name="Field M.C."/>
            <person name="Barry J.D."/>
            <person name="Berriman M."/>
            <person name="Hertz-Fowler C."/>
        </authorList>
    </citation>
    <scope>NUCLEOTIDE SEQUENCE [LARGE SCALE GENOMIC DNA]</scope>
    <source>
        <strain evidence="2">IL3000</strain>
    </source>
</reference>
<keyword evidence="2" id="KW-1185">Reference proteome</keyword>
<evidence type="ECO:0000313" key="1">
    <source>
        <dbReference type="EMBL" id="CCD16077.1"/>
    </source>
</evidence>
<dbReference type="AlphaFoldDB" id="F9WFK1"/>
<comment type="caution">
    <text evidence="1">The sequence shown here is derived from an EMBL/GenBank/DDBJ whole genome shotgun (WGS) entry which is preliminary data.</text>
</comment>